<evidence type="ECO:0000313" key="2">
    <source>
        <dbReference type="EMBL" id="VDM60145.1"/>
    </source>
</evidence>
<feature type="compositionally biased region" description="Polar residues" evidence="1">
    <location>
        <begin position="64"/>
        <end position="79"/>
    </location>
</feature>
<proteinExistence type="predicted"/>
<protein>
    <submittedName>
        <fullName evidence="2 4">Uncharacterized protein</fullName>
    </submittedName>
</protein>
<dbReference type="EMBL" id="UYYA01004172">
    <property type="protein sequence ID" value="VDM60145.1"/>
    <property type="molecule type" value="Genomic_DNA"/>
</dbReference>
<name>A0A0R3PSF1_ANGCS</name>
<evidence type="ECO:0000313" key="3">
    <source>
        <dbReference type="Proteomes" id="UP000267027"/>
    </source>
</evidence>
<evidence type="ECO:0000256" key="1">
    <source>
        <dbReference type="SAM" id="MobiDB-lite"/>
    </source>
</evidence>
<dbReference type="WBParaSite" id="ACOC_0000855901-mRNA-1">
    <property type="protein sequence ID" value="ACOC_0000855901-mRNA-1"/>
    <property type="gene ID" value="ACOC_0000855901"/>
</dbReference>
<organism evidence="4">
    <name type="scientific">Angiostrongylus costaricensis</name>
    <name type="common">Nematode worm</name>
    <dbReference type="NCBI Taxonomy" id="334426"/>
    <lineage>
        <taxon>Eukaryota</taxon>
        <taxon>Metazoa</taxon>
        <taxon>Ecdysozoa</taxon>
        <taxon>Nematoda</taxon>
        <taxon>Chromadorea</taxon>
        <taxon>Rhabditida</taxon>
        <taxon>Rhabditina</taxon>
        <taxon>Rhabditomorpha</taxon>
        <taxon>Strongyloidea</taxon>
        <taxon>Metastrongylidae</taxon>
        <taxon>Angiostrongylus</taxon>
    </lineage>
</organism>
<dbReference type="Proteomes" id="UP000267027">
    <property type="component" value="Unassembled WGS sequence"/>
</dbReference>
<reference evidence="4" key="1">
    <citation type="submission" date="2017-02" db="UniProtKB">
        <authorList>
            <consortium name="WormBaseParasite"/>
        </authorList>
    </citation>
    <scope>IDENTIFICATION</scope>
</reference>
<evidence type="ECO:0000313" key="4">
    <source>
        <dbReference type="WBParaSite" id="ACOC_0000855901-mRNA-1"/>
    </source>
</evidence>
<keyword evidence="3" id="KW-1185">Reference proteome</keyword>
<gene>
    <name evidence="2" type="ORF">ACOC_LOCUS8560</name>
</gene>
<dbReference type="AlphaFoldDB" id="A0A0R3PSF1"/>
<reference evidence="2 3" key="2">
    <citation type="submission" date="2018-11" db="EMBL/GenBank/DDBJ databases">
        <authorList>
            <consortium name="Pathogen Informatics"/>
        </authorList>
    </citation>
    <scope>NUCLEOTIDE SEQUENCE [LARGE SCALE GENOMIC DNA]</scope>
    <source>
        <strain evidence="2 3">Costa Rica</strain>
    </source>
</reference>
<sequence>MSTLGEPGKLLSGPIEAAWISKNCGDDMNLQFTYTCIRVLDRKLAHASKKDKLRHRPGRDEATHSMSSMTPEKNCSSEHVTAKESAASAF</sequence>
<feature type="region of interest" description="Disordered" evidence="1">
    <location>
        <begin position="46"/>
        <end position="90"/>
    </location>
</feature>
<accession>A0A0R3PSF1</accession>